<dbReference type="Proteomes" id="UP000007954">
    <property type="component" value="Chromosome"/>
</dbReference>
<dbReference type="AlphaFoldDB" id="G0LMX7"/>
<sequence>MNEDHTAEARTDELDIIGELAPRSTTTVHERFDSLGSTAQTVVREIATAMGFNREEYNERITSEVVEAARETLFAEQLAVRVGSRDEFTEWVDSHPAVEVEQMGSPNVDRVAWHYAPFSDHVIAATFQNEQAAAVSTLRRHSFGEIYRPVIEDEPSADTDSQQ</sequence>
<gene>
    <name evidence="1" type="ordered locus">Hqrw_3707</name>
</gene>
<dbReference type="OrthoDB" id="191500at2157"/>
<dbReference type="GeneID" id="12448555"/>
<proteinExistence type="predicted"/>
<dbReference type="InterPro" id="IPR043832">
    <property type="entry name" value="DUF5809"/>
</dbReference>
<reference evidence="1 2" key="1">
    <citation type="journal article" date="2011" name="PLoS ONE">
        <title>Haloquadratum walsbyi: limited diversity in a global pond.</title>
        <authorList>
            <person name="Dyall-Smith M."/>
            <person name="Pfeiffer F."/>
            <person name="Klee K."/>
            <person name="Palm P."/>
            <person name="Gross K."/>
            <person name="Schuster S.C."/>
            <person name="Rampp M."/>
            <person name="Oesterhelt D."/>
        </authorList>
    </citation>
    <scope>NUCLEOTIDE SEQUENCE [LARGE SCALE GENOMIC DNA]</scope>
    <source>
        <strain evidence="2">DSM 16854 / JCM 12705 / C23</strain>
    </source>
</reference>
<evidence type="ECO:0000313" key="1">
    <source>
        <dbReference type="EMBL" id="CCC41447.1"/>
    </source>
</evidence>
<dbReference type="EMBL" id="FR746099">
    <property type="protein sequence ID" value="CCC41447.1"/>
    <property type="molecule type" value="Genomic_DNA"/>
</dbReference>
<dbReference type="RefSeq" id="WP_014556816.1">
    <property type="nucleotide sequence ID" value="NC_017459.1"/>
</dbReference>
<protein>
    <submittedName>
        <fullName evidence="1">Uncharacterized protein</fullName>
    </submittedName>
</protein>
<dbReference type="HOGENOM" id="CLU_119850_0_0_2"/>
<dbReference type="KEGG" id="hwc:Hqrw_3707"/>
<dbReference type="Pfam" id="PF19125">
    <property type="entry name" value="DUF5809"/>
    <property type="match status" value="1"/>
</dbReference>
<evidence type="ECO:0000313" key="2">
    <source>
        <dbReference type="Proteomes" id="UP000007954"/>
    </source>
</evidence>
<name>G0LMX7_HALWC</name>
<organism evidence="1 2">
    <name type="scientific">Haloquadratum walsbyi (strain DSM 16854 / JCM 12705 / C23)</name>
    <dbReference type="NCBI Taxonomy" id="768065"/>
    <lineage>
        <taxon>Archaea</taxon>
        <taxon>Methanobacteriati</taxon>
        <taxon>Methanobacteriota</taxon>
        <taxon>Stenosarchaea group</taxon>
        <taxon>Halobacteria</taxon>
        <taxon>Halobacteriales</taxon>
        <taxon>Haloferacaceae</taxon>
        <taxon>Haloquadratum</taxon>
    </lineage>
</organism>
<accession>G0LMX7</accession>